<accession>A0A7W8G037</accession>
<proteinExistence type="predicted"/>
<evidence type="ECO:0000313" key="1">
    <source>
        <dbReference type="EMBL" id="MBB5208776.1"/>
    </source>
</evidence>
<dbReference type="AlphaFoldDB" id="A0A7W8G037"/>
<sequence length="212" mass="22768">MTPERDASGIPATELRLRCSDRFAHHMQREQDMKIVKIAGGLSACVLSACLLAGPALAEQVSEPSGVAASDESLLLVEHGSDNLWVAERVGGKPPRYSDKLLHRRVESCAAVGMIIEADGTTSGHRILDVRVRPQARANDAELVALVEEWAIANARQYRFKPGIDNPAAQPGFTAMWFGASRGGTSSVVDECAVRDLKQALAQLDTARPAGR</sequence>
<protein>
    <submittedName>
        <fullName evidence="1">Uncharacterized protein</fullName>
    </submittedName>
</protein>
<dbReference type="Proteomes" id="UP000521199">
    <property type="component" value="Unassembled WGS sequence"/>
</dbReference>
<dbReference type="EMBL" id="JACHHP010000004">
    <property type="protein sequence ID" value="MBB5208776.1"/>
    <property type="molecule type" value="Genomic_DNA"/>
</dbReference>
<organism evidence="1 2">
    <name type="scientific">Chiayiivirga flava</name>
    <dbReference type="NCBI Taxonomy" id="659595"/>
    <lineage>
        <taxon>Bacteria</taxon>
        <taxon>Pseudomonadati</taxon>
        <taxon>Pseudomonadota</taxon>
        <taxon>Gammaproteobacteria</taxon>
        <taxon>Lysobacterales</taxon>
        <taxon>Lysobacteraceae</taxon>
        <taxon>Chiayiivirga</taxon>
    </lineage>
</organism>
<comment type="caution">
    <text evidence="1">The sequence shown here is derived from an EMBL/GenBank/DDBJ whole genome shotgun (WGS) entry which is preliminary data.</text>
</comment>
<name>A0A7W8G037_9GAMM</name>
<dbReference type="RefSeq" id="WP_183961329.1">
    <property type="nucleotide sequence ID" value="NZ_JACHHP010000004.1"/>
</dbReference>
<evidence type="ECO:0000313" key="2">
    <source>
        <dbReference type="Proteomes" id="UP000521199"/>
    </source>
</evidence>
<reference evidence="1 2" key="1">
    <citation type="submission" date="2020-08" db="EMBL/GenBank/DDBJ databases">
        <title>Genomic Encyclopedia of Type Strains, Phase IV (KMG-IV): sequencing the most valuable type-strain genomes for metagenomic binning, comparative biology and taxonomic classification.</title>
        <authorList>
            <person name="Goeker M."/>
        </authorList>
    </citation>
    <scope>NUCLEOTIDE SEQUENCE [LARGE SCALE GENOMIC DNA]</scope>
    <source>
        <strain evidence="1 2">DSM 24163</strain>
    </source>
</reference>
<keyword evidence="2" id="KW-1185">Reference proteome</keyword>
<gene>
    <name evidence="1" type="ORF">HNQ52_002326</name>
</gene>